<organism evidence="2 3">
    <name type="scientific">Ohtaekwangia koreensis</name>
    <dbReference type="NCBI Taxonomy" id="688867"/>
    <lineage>
        <taxon>Bacteria</taxon>
        <taxon>Pseudomonadati</taxon>
        <taxon>Bacteroidota</taxon>
        <taxon>Cytophagia</taxon>
        <taxon>Cytophagales</taxon>
        <taxon>Fulvivirgaceae</taxon>
        <taxon>Ohtaekwangia</taxon>
    </lineage>
</organism>
<feature type="transmembrane region" description="Helical" evidence="1">
    <location>
        <begin position="379"/>
        <end position="398"/>
    </location>
</feature>
<name>A0A1T5MMN0_9BACT</name>
<dbReference type="OrthoDB" id="9808870at2"/>
<feature type="transmembrane region" description="Helical" evidence="1">
    <location>
        <begin position="418"/>
        <end position="436"/>
    </location>
</feature>
<evidence type="ECO:0000313" key="2">
    <source>
        <dbReference type="EMBL" id="SKC89480.1"/>
    </source>
</evidence>
<dbReference type="STRING" id="688867.SAMN05660236_5861"/>
<gene>
    <name evidence="2" type="ORF">SAMN05660236_5861</name>
</gene>
<reference evidence="2 3" key="1">
    <citation type="submission" date="2017-02" db="EMBL/GenBank/DDBJ databases">
        <authorList>
            <person name="Peterson S.W."/>
        </authorList>
    </citation>
    <scope>NUCLEOTIDE SEQUENCE [LARGE SCALE GENOMIC DNA]</scope>
    <source>
        <strain evidence="2 3">DSM 25262</strain>
    </source>
</reference>
<feature type="transmembrane region" description="Helical" evidence="1">
    <location>
        <begin position="221"/>
        <end position="242"/>
    </location>
</feature>
<dbReference type="Proteomes" id="UP000190961">
    <property type="component" value="Unassembled WGS sequence"/>
</dbReference>
<feature type="transmembrane region" description="Helical" evidence="1">
    <location>
        <begin position="290"/>
        <end position="310"/>
    </location>
</feature>
<feature type="transmembrane region" description="Helical" evidence="1">
    <location>
        <begin position="348"/>
        <end position="372"/>
    </location>
</feature>
<feature type="transmembrane region" description="Helical" evidence="1">
    <location>
        <begin position="263"/>
        <end position="284"/>
    </location>
</feature>
<keyword evidence="1" id="KW-1133">Transmembrane helix</keyword>
<dbReference type="EMBL" id="FUZU01000005">
    <property type="protein sequence ID" value="SKC89480.1"/>
    <property type="molecule type" value="Genomic_DNA"/>
</dbReference>
<evidence type="ECO:0000256" key="1">
    <source>
        <dbReference type="SAM" id="Phobius"/>
    </source>
</evidence>
<dbReference type="InterPro" id="IPR032809">
    <property type="entry name" value="Put_HupE_UreJ"/>
</dbReference>
<keyword evidence="1" id="KW-0812">Transmembrane</keyword>
<evidence type="ECO:0000313" key="3">
    <source>
        <dbReference type="Proteomes" id="UP000190961"/>
    </source>
</evidence>
<dbReference type="RefSeq" id="WP_079690353.1">
    <property type="nucleotide sequence ID" value="NZ_FUZU01000005.1"/>
</dbReference>
<keyword evidence="1" id="KW-0472">Membrane</keyword>
<accession>A0A1T5MMN0</accession>
<dbReference type="AlphaFoldDB" id="A0A1T5MMN0"/>
<keyword evidence="3" id="KW-1185">Reference proteome</keyword>
<proteinExistence type="predicted"/>
<sequence>MNDKFILNNRSAIAGRLFIFILASVFIFTFASVSVQAHQTPNTIVLLDIRPDGVAAELQLPLGELELAFGNDVTKNPETLVARLGAQLQAYLKAHINPQTADGRLWNVSIVYMKVAPAEQTYSGPFQEITIRLWMQPPTGASSRNFTLNYDVIMHQVVTHTALVSIRNDWETGITAEHQVEAGVIRVDTGSNQIYPLKVNLEEGSWWNGFSNMVRLGIDHIAAGTDHLLFLLTLLLPAPLLATKKRWRNFGGIRYSIAHLLRVVTAFTVGHSITLLAGVIGWLQFPGQPIEILIAFSILVSAVHAFCPIFPGREVYVAAGFGLIHGMAFAGTLVNLNLAPAYMTLSILGFNIGIELMQLFVIMLTVPWLILLSRTSLYSSFRITGAIVAAIAALAWMTERILQKTNPLTMLVEKIAAYASWIIVALACASILSYTIEQQKRRKVYNRD</sequence>
<protein>
    <submittedName>
        <fullName evidence="2">HupE / UreJ protein</fullName>
    </submittedName>
</protein>
<feature type="transmembrane region" description="Helical" evidence="1">
    <location>
        <begin position="315"/>
        <end position="336"/>
    </location>
</feature>
<dbReference type="Pfam" id="PF13795">
    <property type="entry name" value="HupE_UreJ_2"/>
    <property type="match status" value="1"/>
</dbReference>